<evidence type="ECO:0000256" key="18">
    <source>
        <dbReference type="ARBA" id="ARBA00049289"/>
    </source>
</evidence>
<gene>
    <name evidence="22" type="ORF">FPZ22_01065</name>
</gene>
<dbReference type="GO" id="GO:0016887">
    <property type="term" value="F:ATP hydrolysis activity"/>
    <property type="evidence" value="ECO:0007669"/>
    <property type="project" value="InterPro"/>
</dbReference>
<accession>A0A518N177</accession>
<evidence type="ECO:0000256" key="19">
    <source>
        <dbReference type="RuleBase" id="RU362081"/>
    </source>
</evidence>
<evidence type="ECO:0000256" key="4">
    <source>
        <dbReference type="ARBA" id="ARBA00022448"/>
    </source>
</evidence>
<dbReference type="Proteomes" id="UP000316584">
    <property type="component" value="Chromosome"/>
</dbReference>
<feature type="transmembrane region" description="Helical" evidence="19">
    <location>
        <begin position="639"/>
        <end position="662"/>
    </location>
</feature>
<comment type="similarity">
    <text evidence="2 19">Belongs to the cation transport ATPase (P-type) (TC 3.A.3) family. Type IB subfamily.</text>
</comment>
<feature type="region of interest" description="Disordered" evidence="20">
    <location>
        <begin position="1"/>
        <end position="40"/>
    </location>
</feature>
<dbReference type="FunFam" id="3.40.50.1000:FF:000144">
    <property type="entry name" value="copper-transporting ATPase 1 isoform X2"/>
    <property type="match status" value="1"/>
</dbReference>
<evidence type="ECO:0000256" key="6">
    <source>
        <dbReference type="ARBA" id="ARBA00022553"/>
    </source>
</evidence>
<reference evidence="22 23" key="1">
    <citation type="submission" date="2019-07" db="EMBL/GenBank/DDBJ databases">
        <title>Full genome sequence of Luteimonas sp. Gr-4.</title>
        <authorList>
            <person name="Im W.-T."/>
        </authorList>
    </citation>
    <scope>NUCLEOTIDE SEQUENCE [LARGE SCALE GENOMIC DNA]</scope>
    <source>
        <strain evidence="22 23">Gr-4</strain>
    </source>
</reference>
<dbReference type="NCBIfam" id="TIGR01525">
    <property type="entry name" value="ATPase-IB_hvy"/>
    <property type="match status" value="1"/>
</dbReference>
<evidence type="ECO:0000256" key="15">
    <source>
        <dbReference type="ARBA" id="ARBA00023008"/>
    </source>
</evidence>
<dbReference type="OrthoDB" id="9814270at2"/>
<dbReference type="InterPro" id="IPR044492">
    <property type="entry name" value="P_typ_ATPase_HD_dom"/>
</dbReference>
<keyword evidence="4" id="KW-0813">Transport</keyword>
<evidence type="ECO:0000256" key="16">
    <source>
        <dbReference type="ARBA" id="ARBA00023065"/>
    </source>
</evidence>
<evidence type="ECO:0000256" key="11">
    <source>
        <dbReference type="ARBA" id="ARBA00022840"/>
    </source>
</evidence>
<evidence type="ECO:0000256" key="3">
    <source>
        <dbReference type="ARBA" id="ARBA00012517"/>
    </source>
</evidence>
<dbReference type="AlphaFoldDB" id="A0A518N177"/>
<dbReference type="NCBIfam" id="TIGR01494">
    <property type="entry name" value="ATPase_P-type"/>
    <property type="match status" value="1"/>
</dbReference>
<evidence type="ECO:0000256" key="8">
    <source>
        <dbReference type="ARBA" id="ARBA00022723"/>
    </source>
</evidence>
<dbReference type="SFLD" id="SFLDS00003">
    <property type="entry name" value="Haloacid_Dehalogenase"/>
    <property type="match status" value="1"/>
</dbReference>
<evidence type="ECO:0000256" key="10">
    <source>
        <dbReference type="ARBA" id="ARBA00022796"/>
    </source>
</evidence>
<evidence type="ECO:0000256" key="7">
    <source>
        <dbReference type="ARBA" id="ARBA00022692"/>
    </source>
</evidence>
<keyword evidence="23" id="KW-1185">Reference proteome</keyword>
<evidence type="ECO:0000256" key="5">
    <source>
        <dbReference type="ARBA" id="ARBA00022475"/>
    </source>
</evidence>
<keyword evidence="8 19" id="KW-0479">Metal-binding</keyword>
<comment type="subcellular location">
    <subcellularLocation>
        <location evidence="1">Cell membrane</location>
        <topology evidence="1">Multi-pass membrane protein</topology>
    </subcellularLocation>
</comment>
<dbReference type="SFLD" id="SFLDG00002">
    <property type="entry name" value="C1.7:_P-type_atpase_like"/>
    <property type="match status" value="1"/>
</dbReference>
<dbReference type="SUPFAM" id="SSF81665">
    <property type="entry name" value="Calcium ATPase, transmembrane domain M"/>
    <property type="match status" value="1"/>
</dbReference>
<dbReference type="GO" id="GO:0005524">
    <property type="term" value="F:ATP binding"/>
    <property type="evidence" value="ECO:0007669"/>
    <property type="project" value="UniProtKB-UniRule"/>
</dbReference>
<organism evidence="22 23">
    <name type="scientific">Luteimonas granuli</name>
    <dbReference type="NCBI Taxonomy" id="1176533"/>
    <lineage>
        <taxon>Bacteria</taxon>
        <taxon>Pseudomonadati</taxon>
        <taxon>Pseudomonadota</taxon>
        <taxon>Gammaproteobacteria</taxon>
        <taxon>Lysobacterales</taxon>
        <taxon>Lysobacteraceae</taxon>
        <taxon>Luteimonas</taxon>
    </lineage>
</organism>
<dbReference type="GO" id="GO:0005886">
    <property type="term" value="C:plasma membrane"/>
    <property type="evidence" value="ECO:0007669"/>
    <property type="project" value="UniProtKB-SubCell"/>
</dbReference>
<sequence length="692" mass="72818">MNTDRHGSGHARSSEDHATHHAHGHGPGPDAGGQGGHDRHAGHSVAMFRDRFRLSLALTIPALVWEPMLQEWFGYTAPRFPGSQYIPAIFGTAVFLYGGWVFVKGAWSELANRLPGMMTLISLAIVVAFLYSAAVTLGYPGHALWWELATLVTIMLLGHWIEMRSIFQAEGALKELARLLPDTAVRITRGDETEVVPVGEIRDGDLLLIRPGAGIPADGVVKSGRSSVNEAMITGESKPVEKGEGAAVIAGTVNGQGSLRIEVTGTGDRTALAGIMRLVAQAQTSRSRAQALADRAAFWLTLVAIAAGVVTFIAWWAVGATPDFTITRVVTVLVIACPHALGLAVPLVTAISTTIGAQNGLLVRDRRGLEEARRLDIVVFDKTGTLTLGSHRVVSMTVEDGVTRDDALRLAAAVQRDAEHPIANALTTSAKERGLEVPASAGFESMAGVGVRAEVEGRALHVGGPGMLRRLGVQPGRTILAAAEAAAADARSATYLIDGERVLAVFAIADAVRPESREAVDRLHAAGIRVAMLTGDSRAVAESVARELGIDMVFAEVLPEDKVAKIEELQQGGRKVAMVGDGVNDAPALLTADVGVAIGAGTDVAVEAGDVVLVRSDPRDVARIVALSRASYRKMVQNLWWAAGYNILAIPLAAGVLAWAGILLVPAVGAILMSASTVIVAINAQLLRRAAM</sequence>
<evidence type="ECO:0000256" key="17">
    <source>
        <dbReference type="ARBA" id="ARBA00023136"/>
    </source>
</evidence>
<feature type="transmembrane region" description="Helical" evidence="19">
    <location>
        <begin position="54"/>
        <end position="73"/>
    </location>
</feature>
<dbReference type="SUPFAM" id="SSF56784">
    <property type="entry name" value="HAD-like"/>
    <property type="match status" value="1"/>
</dbReference>
<dbReference type="InterPro" id="IPR018303">
    <property type="entry name" value="ATPase_P-typ_P_site"/>
</dbReference>
<proteinExistence type="inferred from homology"/>
<keyword evidence="16" id="KW-0406">Ion transport</keyword>
<keyword evidence="7 19" id="KW-0812">Transmembrane</keyword>
<dbReference type="PANTHER" id="PTHR43520">
    <property type="entry name" value="ATP7, ISOFORM B"/>
    <property type="match status" value="1"/>
</dbReference>
<evidence type="ECO:0000313" key="22">
    <source>
        <dbReference type="EMBL" id="QDW65662.1"/>
    </source>
</evidence>
<dbReference type="GO" id="GO:0043682">
    <property type="term" value="F:P-type divalent copper transporter activity"/>
    <property type="evidence" value="ECO:0007669"/>
    <property type="project" value="TreeGrafter"/>
</dbReference>
<feature type="domain" description="P-type ATPase A" evidence="21">
    <location>
        <begin position="179"/>
        <end position="279"/>
    </location>
</feature>
<feature type="transmembrane region" description="Helical" evidence="19">
    <location>
        <begin position="296"/>
        <end position="318"/>
    </location>
</feature>
<dbReference type="PRINTS" id="PR00943">
    <property type="entry name" value="CUATPASE"/>
</dbReference>
<evidence type="ECO:0000256" key="9">
    <source>
        <dbReference type="ARBA" id="ARBA00022741"/>
    </source>
</evidence>
<keyword evidence="13" id="KW-1278">Translocase</keyword>
<dbReference type="SUPFAM" id="SSF81653">
    <property type="entry name" value="Calcium ATPase, transduction domain A"/>
    <property type="match status" value="1"/>
</dbReference>
<feature type="transmembrane region" description="Helical" evidence="19">
    <location>
        <begin position="143"/>
        <end position="161"/>
    </location>
</feature>
<dbReference type="EMBL" id="CP042218">
    <property type="protein sequence ID" value="QDW65662.1"/>
    <property type="molecule type" value="Genomic_DNA"/>
</dbReference>
<evidence type="ECO:0000259" key="21">
    <source>
        <dbReference type="Pfam" id="PF00122"/>
    </source>
</evidence>
<evidence type="ECO:0000256" key="12">
    <source>
        <dbReference type="ARBA" id="ARBA00022842"/>
    </source>
</evidence>
<dbReference type="PROSITE" id="PS00154">
    <property type="entry name" value="ATPASE_E1_E2"/>
    <property type="match status" value="1"/>
</dbReference>
<keyword evidence="6" id="KW-0597">Phosphoprotein</keyword>
<evidence type="ECO:0000256" key="20">
    <source>
        <dbReference type="SAM" id="MobiDB-lite"/>
    </source>
</evidence>
<dbReference type="SFLD" id="SFLDF00027">
    <property type="entry name" value="p-type_atpase"/>
    <property type="match status" value="1"/>
</dbReference>
<feature type="transmembrane region" description="Helical" evidence="19">
    <location>
        <begin position="330"/>
        <end position="357"/>
    </location>
</feature>
<dbReference type="PRINTS" id="PR00119">
    <property type="entry name" value="CATATPASE"/>
</dbReference>
<dbReference type="Pfam" id="PF00702">
    <property type="entry name" value="Hydrolase"/>
    <property type="match status" value="1"/>
</dbReference>
<keyword evidence="17 19" id="KW-0472">Membrane</keyword>
<dbReference type="Gene3D" id="2.70.150.10">
    <property type="entry name" value="Calcium-transporting ATPase, cytoplasmic transduction domain A"/>
    <property type="match status" value="1"/>
</dbReference>
<dbReference type="InterPro" id="IPR036412">
    <property type="entry name" value="HAD-like_sf"/>
</dbReference>
<evidence type="ECO:0000256" key="1">
    <source>
        <dbReference type="ARBA" id="ARBA00004651"/>
    </source>
</evidence>
<keyword evidence="15" id="KW-0186">Copper</keyword>
<dbReference type="Gene3D" id="3.40.1110.10">
    <property type="entry name" value="Calcium-transporting ATPase, cytoplasmic domain N"/>
    <property type="match status" value="1"/>
</dbReference>
<dbReference type="NCBIfam" id="TIGR01511">
    <property type="entry name" value="ATPase-IB1_Cu"/>
    <property type="match status" value="1"/>
</dbReference>
<feature type="transmembrane region" description="Helical" evidence="19">
    <location>
        <begin position="115"/>
        <end position="137"/>
    </location>
</feature>
<dbReference type="EC" id="7.2.2.8" evidence="3"/>
<feature type="compositionally biased region" description="Gly residues" evidence="20">
    <location>
        <begin position="25"/>
        <end position="35"/>
    </location>
</feature>
<dbReference type="Gene3D" id="3.40.50.1000">
    <property type="entry name" value="HAD superfamily/HAD-like"/>
    <property type="match status" value="1"/>
</dbReference>
<dbReference type="InterPro" id="IPR001757">
    <property type="entry name" value="P_typ_ATPase"/>
</dbReference>
<dbReference type="InterPro" id="IPR059000">
    <property type="entry name" value="ATPase_P-type_domA"/>
</dbReference>
<keyword evidence="12" id="KW-0460">Magnesium</keyword>
<comment type="catalytic activity">
    <reaction evidence="18">
        <text>Cu(+)(in) + ATP + H2O = Cu(+)(out) + ADP + phosphate + H(+)</text>
        <dbReference type="Rhea" id="RHEA:25792"/>
        <dbReference type="ChEBI" id="CHEBI:15377"/>
        <dbReference type="ChEBI" id="CHEBI:15378"/>
        <dbReference type="ChEBI" id="CHEBI:30616"/>
        <dbReference type="ChEBI" id="CHEBI:43474"/>
        <dbReference type="ChEBI" id="CHEBI:49552"/>
        <dbReference type="ChEBI" id="CHEBI:456216"/>
        <dbReference type="EC" id="7.2.2.8"/>
    </reaction>
</comment>
<dbReference type="InterPro" id="IPR027256">
    <property type="entry name" value="P-typ_ATPase_IB"/>
</dbReference>
<dbReference type="KEGG" id="lug:FPZ22_01065"/>
<evidence type="ECO:0000313" key="23">
    <source>
        <dbReference type="Proteomes" id="UP000316584"/>
    </source>
</evidence>
<keyword evidence="11 19" id="KW-0067">ATP-binding</keyword>
<dbReference type="InterPro" id="IPR023298">
    <property type="entry name" value="ATPase_P-typ_TM_dom_sf"/>
</dbReference>
<dbReference type="GO" id="GO:0055070">
    <property type="term" value="P:copper ion homeostasis"/>
    <property type="evidence" value="ECO:0007669"/>
    <property type="project" value="TreeGrafter"/>
</dbReference>
<keyword evidence="9 19" id="KW-0547">Nucleotide-binding</keyword>
<feature type="compositionally biased region" description="Basic and acidic residues" evidence="20">
    <location>
        <begin position="1"/>
        <end position="19"/>
    </location>
</feature>
<dbReference type="GO" id="GO:0140581">
    <property type="term" value="F:P-type monovalent copper transporter activity"/>
    <property type="evidence" value="ECO:0007669"/>
    <property type="project" value="UniProtKB-EC"/>
</dbReference>
<dbReference type="PANTHER" id="PTHR43520:SF5">
    <property type="entry name" value="CATION-TRANSPORTING P-TYPE ATPASE-RELATED"/>
    <property type="match status" value="1"/>
</dbReference>
<feature type="transmembrane region" description="Helical" evidence="19">
    <location>
        <begin position="668"/>
        <end position="687"/>
    </location>
</feature>
<evidence type="ECO:0000256" key="2">
    <source>
        <dbReference type="ARBA" id="ARBA00006024"/>
    </source>
</evidence>
<feature type="transmembrane region" description="Helical" evidence="19">
    <location>
        <begin position="85"/>
        <end position="103"/>
    </location>
</feature>
<name>A0A518N177_9GAMM</name>
<keyword evidence="10" id="KW-0187">Copper transport</keyword>
<keyword evidence="14 19" id="KW-1133">Transmembrane helix</keyword>
<dbReference type="InterPro" id="IPR023299">
    <property type="entry name" value="ATPase_P-typ_cyto_dom_N"/>
</dbReference>
<dbReference type="InterPro" id="IPR023214">
    <property type="entry name" value="HAD_sf"/>
</dbReference>
<evidence type="ECO:0000256" key="14">
    <source>
        <dbReference type="ARBA" id="ARBA00022989"/>
    </source>
</evidence>
<protein>
    <recommendedName>
        <fullName evidence="3">P-type Cu(+) transporter</fullName>
        <ecNumber evidence="3">7.2.2.8</ecNumber>
    </recommendedName>
</protein>
<dbReference type="InterPro" id="IPR008250">
    <property type="entry name" value="ATPase_P-typ_transduc_dom_A_sf"/>
</dbReference>
<keyword evidence="5 19" id="KW-1003">Cell membrane</keyword>
<dbReference type="GO" id="GO:0005507">
    <property type="term" value="F:copper ion binding"/>
    <property type="evidence" value="ECO:0007669"/>
    <property type="project" value="TreeGrafter"/>
</dbReference>
<dbReference type="Pfam" id="PF00122">
    <property type="entry name" value="E1-E2_ATPase"/>
    <property type="match status" value="1"/>
</dbReference>
<evidence type="ECO:0000256" key="13">
    <source>
        <dbReference type="ARBA" id="ARBA00022967"/>
    </source>
</evidence>
<dbReference type="FunFam" id="2.70.150.10:FF:000002">
    <property type="entry name" value="Copper-transporting ATPase 1, putative"/>
    <property type="match status" value="1"/>
</dbReference>